<dbReference type="Gene3D" id="3.40.50.720">
    <property type="entry name" value="NAD(P)-binding Rossmann-like Domain"/>
    <property type="match status" value="1"/>
</dbReference>
<dbReference type="CDD" id="cd05259">
    <property type="entry name" value="PCBER_SDR_a"/>
    <property type="match status" value="1"/>
</dbReference>
<evidence type="ECO:0000256" key="2">
    <source>
        <dbReference type="ARBA" id="ARBA00023002"/>
    </source>
</evidence>
<dbReference type="InterPro" id="IPR036291">
    <property type="entry name" value="NAD(P)-bd_dom_sf"/>
</dbReference>
<evidence type="ECO:0000256" key="1">
    <source>
        <dbReference type="ARBA" id="ARBA00022857"/>
    </source>
</evidence>
<evidence type="ECO:0000313" key="4">
    <source>
        <dbReference type="EMBL" id="TDL19856.1"/>
    </source>
</evidence>
<feature type="domain" description="NmrA-like" evidence="3">
    <location>
        <begin position="2"/>
        <end position="233"/>
    </location>
</feature>
<organism evidence="4 5">
    <name type="scientific">Rickenella mellea</name>
    <dbReference type="NCBI Taxonomy" id="50990"/>
    <lineage>
        <taxon>Eukaryota</taxon>
        <taxon>Fungi</taxon>
        <taxon>Dikarya</taxon>
        <taxon>Basidiomycota</taxon>
        <taxon>Agaricomycotina</taxon>
        <taxon>Agaricomycetes</taxon>
        <taxon>Hymenochaetales</taxon>
        <taxon>Rickenellaceae</taxon>
        <taxon>Rickenella</taxon>
    </lineage>
</organism>
<evidence type="ECO:0000313" key="5">
    <source>
        <dbReference type="Proteomes" id="UP000294933"/>
    </source>
</evidence>
<dbReference type="GO" id="GO:0016491">
    <property type="term" value="F:oxidoreductase activity"/>
    <property type="evidence" value="ECO:0007669"/>
    <property type="project" value="UniProtKB-KW"/>
</dbReference>
<dbReference type="EMBL" id="ML170193">
    <property type="protein sequence ID" value="TDL19856.1"/>
    <property type="molecule type" value="Genomic_DNA"/>
</dbReference>
<dbReference type="AlphaFoldDB" id="A0A4Y7PXU1"/>
<reference evidence="4 5" key="1">
    <citation type="submission" date="2018-06" db="EMBL/GenBank/DDBJ databases">
        <title>A transcriptomic atlas of mushroom development highlights an independent origin of complex multicellularity.</title>
        <authorList>
            <consortium name="DOE Joint Genome Institute"/>
            <person name="Krizsan K."/>
            <person name="Almasi E."/>
            <person name="Merenyi Z."/>
            <person name="Sahu N."/>
            <person name="Viragh M."/>
            <person name="Koszo T."/>
            <person name="Mondo S."/>
            <person name="Kiss B."/>
            <person name="Balint B."/>
            <person name="Kues U."/>
            <person name="Barry K."/>
            <person name="Hegedus J.C."/>
            <person name="Henrissat B."/>
            <person name="Johnson J."/>
            <person name="Lipzen A."/>
            <person name="Ohm R."/>
            <person name="Nagy I."/>
            <person name="Pangilinan J."/>
            <person name="Yan J."/>
            <person name="Xiong Y."/>
            <person name="Grigoriev I.V."/>
            <person name="Hibbett D.S."/>
            <person name="Nagy L.G."/>
        </authorList>
    </citation>
    <scope>NUCLEOTIDE SEQUENCE [LARGE SCALE GENOMIC DNA]</scope>
    <source>
        <strain evidence="4 5">SZMC22713</strain>
    </source>
</reference>
<accession>A0A4Y7PXU1</accession>
<dbReference type="Gene3D" id="3.90.25.10">
    <property type="entry name" value="UDP-galactose 4-epimerase, domain 1"/>
    <property type="match status" value="1"/>
</dbReference>
<dbReference type="PANTHER" id="PTHR47706:SF9">
    <property type="entry name" value="NMRA-LIKE DOMAIN-CONTAINING PROTEIN-RELATED"/>
    <property type="match status" value="1"/>
</dbReference>
<proteinExistence type="predicted"/>
<keyword evidence="2" id="KW-0560">Oxidoreductase</keyword>
<name>A0A4Y7PXU1_9AGAM</name>
<gene>
    <name evidence="4" type="ORF">BD410DRAFT_815823</name>
</gene>
<sequence length="279" mass="31340">MQTVLVVGATGQTGRSIVAGLLESNNFRVAAVIRPESVHKDIVNELRNSGVDIRVVDLGNIDHRLDDALQGIHAVVSAISASKLDLQRPIVDAAKKAGVKRFVPSDFGSACTRGVRPRFDQKLDIHEYIKSSGIPYTFIDVGWWMQLILPFTDKNLTLYEGLRCMYEGNRQLYEGNFKTALTDLRDIGRFVARIIADPRTFNAYIFCGGEELTQQEIFDISEKVTGKTVEIIPVSMWIRGDNRMDNARKIEYGGAMDAKALYPDFSPRRLIDFAREFYG</sequence>
<dbReference type="SUPFAM" id="SSF51735">
    <property type="entry name" value="NAD(P)-binding Rossmann-fold domains"/>
    <property type="match status" value="1"/>
</dbReference>
<keyword evidence="1" id="KW-0521">NADP</keyword>
<protein>
    <submittedName>
        <fullName evidence="4">NAD-P-binding protein</fullName>
    </submittedName>
</protein>
<keyword evidence="5" id="KW-1185">Reference proteome</keyword>
<dbReference type="InterPro" id="IPR008030">
    <property type="entry name" value="NmrA-like"/>
</dbReference>
<dbReference type="InterPro" id="IPR051609">
    <property type="entry name" value="NmrA/Isoflavone_reductase-like"/>
</dbReference>
<dbReference type="OrthoDB" id="9974981at2759"/>
<dbReference type="Pfam" id="PF05368">
    <property type="entry name" value="NmrA"/>
    <property type="match status" value="1"/>
</dbReference>
<dbReference type="VEuPathDB" id="FungiDB:BD410DRAFT_815823"/>
<dbReference type="Proteomes" id="UP000294933">
    <property type="component" value="Unassembled WGS sequence"/>
</dbReference>
<dbReference type="PANTHER" id="PTHR47706">
    <property type="entry name" value="NMRA-LIKE FAMILY PROTEIN"/>
    <property type="match status" value="1"/>
</dbReference>
<dbReference type="InterPro" id="IPR045312">
    <property type="entry name" value="PCBER-like"/>
</dbReference>
<evidence type="ECO:0000259" key="3">
    <source>
        <dbReference type="Pfam" id="PF05368"/>
    </source>
</evidence>